<dbReference type="HOGENOM" id="CLU_556576_0_0_6"/>
<dbReference type="Pfam" id="PF00817">
    <property type="entry name" value="IMS"/>
    <property type="match status" value="1"/>
</dbReference>
<feature type="domain" description="UmuC" evidence="3">
    <location>
        <begin position="4"/>
        <end position="99"/>
    </location>
</feature>
<dbReference type="InterPro" id="IPR043128">
    <property type="entry name" value="Rev_trsase/Diguanyl_cyclase"/>
</dbReference>
<dbReference type="InterPro" id="IPR001126">
    <property type="entry name" value="UmuC"/>
</dbReference>
<dbReference type="Gene3D" id="3.30.70.270">
    <property type="match status" value="1"/>
</dbReference>
<dbReference type="PROSITE" id="PS50173">
    <property type="entry name" value="UMUC"/>
    <property type="match status" value="1"/>
</dbReference>
<evidence type="ECO:0000256" key="2">
    <source>
        <dbReference type="ARBA" id="ARBA00022763"/>
    </source>
</evidence>
<gene>
    <name evidence="4" type="ORF">Thimo_1620</name>
</gene>
<sequence>MDRTACVELPAFPLQLLRQRHPEWRDHPVAVVDRDRPQGRLLWTDERARRFGIRTGMRFATALALGPELRAAEVSPAQTARAVAEIARRLHGYSPRVEPAIGEPGVFWLDATGLAGLYPSLRAWAEAIAGDLAANGLHATIVVGFRRFATYALAKAGRGITSLSDPHTEQAALRDVPLERLAIEPQVRDALARLGILTLGRLLELPAEGVGRRYGPAALELHRLASGDMSLPLQPERPILPPTRRLVLDEAETDAERLVHLIERLLTPLMTELAERGQILEELRLLLRFEHLGKHRERLRPAAPTGDTRQLLELVRLRLAQAQLPEGVEELWLAARPTTAEPRQTELLGERPRRDLEAADRALARVRAALGEQSVVRARLGAGHLPENGFDWEPLPRLAPARPPAHRTPCLVRRLYRRPLPLDPSTTTERDHDSQPDTLIRAVGPYLVAGGWWVRPVQRAYYFFETRDGALLWAFYDRLRRRWFLHGRVE</sequence>
<dbReference type="CDD" id="cd03468">
    <property type="entry name" value="PolY_like"/>
    <property type="match status" value="1"/>
</dbReference>
<proteinExistence type="inferred from homology"/>
<name>L0GUE5_9GAMM</name>
<evidence type="ECO:0000313" key="4">
    <source>
        <dbReference type="EMBL" id="AGA90398.1"/>
    </source>
</evidence>
<keyword evidence="4" id="KW-0808">Transferase</keyword>
<dbReference type="EMBL" id="CP003051">
    <property type="protein sequence ID" value="AGA90398.1"/>
    <property type="molecule type" value="Genomic_DNA"/>
</dbReference>
<dbReference type="InterPro" id="IPR050356">
    <property type="entry name" value="SulA_CellDiv_inhibitor"/>
</dbReference>
<dbReference type="STRING" id="765912.Thimo_1620"/>
<dbReference type="InterPro" id="IPR043502">
    <property type="entry name" value="DNA/RNA_pol_sf"/>
</dbReference>
<comment type="similarity">
    <text evidence="1">Belongs to the DNA polymerase type-Y family.</text>
</comment>
<dbReference type="GO" id="GO:0016740">
    <property type="term" value="F:transferase activity"/>
    <property type="evidence" value="ECO:0007669"/>
    <property type="project" value="UniProtKB-KW"/>
</dbReference>
<evidence type="ECO:0000256" key="1">
    <source>
        <dbReference type="ARBA" id="ARBA00010945"/>
    </source>
</evidence>
<evidence type="ECO:0000259" key="3">
    <source>
        <dbReference type="PROSITE" id="PS50173"/>
    </source>
</evidence>
<evidence type="ECO:0000313" key="5">
    <source>
        <dbReference type="Proteomes" id="UP000010816"/>
    </source>
</evidence>
<organism evidence="4 5">
    <name type="scientific">Thioflavicoccus mobilis 8321</name>
    <dbReference type="NCBI Taxonomy" id="765912"/>
    <lineage>
        <taxon>Bacteria</taxon>
        <taxon>Pseudomonadati</taxon>
        <taxon>Pseudomonadota</taxon>
        <taxon>Gammaproteobacteria</taxon>
        <taxon>Chromatiales</taxon>
        <taxon>Chromatiaceae</taxon>
        <taxon>Thioflavicoccus</taxon>
    </lineage>
</organism>
<dbReference type="AlphaFoldDB" id="L0GUE5"/>
<keyword evidence="2" id="KW-0227">DNA damage</keyword>
<dbReference type="RefSeq" id="WP_015280539.1">
    <property type="nucleotide sequence ID" value="NC_019940.1"/>
</dbReference>
<dbReference type="SUPFAM" id="SSF56672">
    <property type="entry name" value="DNA/RNA polymerases"/>
    <property type="match status" value="1"/>
</dbReference>
<dbReference type="PANTHER" id="PTHR35369:SF2">
    <property type="entry name" value="BLR3025 PROTEIN"/>
    <property type="match status" value="1"/>
</dbReference>
<dbReference type="OrthoDB" id="5298951at2"/>
<dbReference type="KEGG" id="tmb:Thimo_1620"/>
<reference evidence="4 5" key="1">
    <citation type="submission" date="2011-09" db="EMBL/GenBank/DDBJ databases">
        <title>Complete sequence of chromosome of Thioflavicoccus mobilis 8321.</title>
        <authorList>
            <consortium name="US DOE Joint Genome Institute"/>
            <person name="Lucas S."/>
            <person name="Han J."/>
            <person name="Lapidus A."/>
            <person name="Cheng J.-F."/>
            <person name="Goodwin L."/>
            <person name="Pitluck S."/>
            <person name="Peters L."/>
            <person name="Ovchinnikova G."/>
            <person name="Lu M."/>
            <person name="Detter J.C."/>
            <person name="Han C."/>
            <person name="Tapia R."/>
            <person name="Land M."/>
            <person name="Hauser L."/>
            <person name="Kyrpides N."/>
            <person name="Ivanova N."/>
            <person name="Pagani I."/>
            <person name="Vogl K."/>
            <person name="Liu Z."/>
            <person name="Imhoff J."/>
            <person name="Thiel V."/>
            <person name="Frigaard N.-U."/>
            <person name="Bryant D."/>
            <person name="Woyke T."/>
        </authorList>
    </citation>
    <scope>NUCLEOTIDE SEQUENCE [LARGE SCALE GENOMIC DNA]</scope>
    <source>
        <strain evidence="4 5">8321</strain>
    </source>
</reference>
<dbReference type="eggNOG" id="COG0389">
    <property type="taxonomic scope" value="Bacteria"/>
</dbReference>
<dbReference type="GO" id="GO:0006281">
    <property type="term" value="P:DNA repair"/>
    <property type="evidence" value="ECO:0007669"/>
    <property type="project" value="InterPro"/>
</dbReference>
<accession>L0GUE5</accession>
<protein>
    <submittedName>
        <fullName evidence="4">Nucleotidyltransferase/DNA polymerase involved in DNA repair</fullName>
    </submittedName>
</protein>
<keyword evidence="5" id="KW-1185">Reference proteome</keyword>
<dbReference type="Proteomes" id="UP000010816">
    <property type="component" value="Chromosome"/>
</dbReference>
<dbReference type="PANTHER" id="PTHR35369">
    <property type="entry name" value="BLR3025 PROTEIN-RELATED"/>
    <property type="match status" value="1"/>
</dbReference>
<dbReference type="Gene3D" id="3.40.1170.60">
    <property type="match status" value="1"/>
</dbReference>